<dbReference type="AlphaFoldDB" id="A0A2V4L2F0"/>
<organism evidence="2 3">
    <name type="scientific">Aquipseudomonas alcaligenes</name>
    <name type="common">Pseudomonas alcaligenes</name>
    <dbReference type="NCBI Taxonomy" id="43263"/>
    <lineage>
        <taxon>Bacteria</taxon>
        <taxon>Pseudomonadati</taxon>
        <taxon>Pseudomonadota</taxon>
        <taxon>Gammaproteobacteria</taxon>
        <taxon>Pseudomonadales</taxon>
        <taxon>Pseudomonadaceae</taxon>
        <taxon>Aquipseudomonas</taxon>
    </lineage>
</organism>
<protein>
    <recommendedName>
        <fullName evidence="4">DUF2842 domain-containing protein</fullName>
    </recommendedName>
</protein>
<accession>A0A2V4L2F0</accession>
<evidence type="ECO:0000313" key="2">
    <source>
        <dbReference type="EMBL" id="PYC24694.1"/>
    </source>
</evidence>
<evidence type="ECO:0000313" key="3">
    <source>
        <dbReference type="Proteomes" id="UP000248146"/>
    </source>
</evidence>
<gene>
    <name evidence="2" type="ORF">DMO17_11545</name>
</gene>
<reference evidence="2 3" key="1">
    <citation type="submission" date="2018-06" db="EMBL/GenBank/DDBJ databases">
        <title>Pseudomonas diversity within urban Lake Michigan freshwaters.</title>
        <authorList>
            <person name="Batrich M."/>
            <person name="Hatzopoulos T."/>
            <person name="Putonti C."/>
        </authorList>
    </citation>
    <scope>NUCLEOTIDE SEQUENCE [LARGE SCALE GENOMIC DNA]</scope>
    <source>
        <strain evidence="2 3">MB-090714</strain>
    </source>
</reference>
<sequence length="81" mass="8698">MIAAVRILATLLGYLLALVLVAALALFGVLVLAGPHAGILPGWLEPAVLVLGWLAVLLLPLWLARWIWRGLGGTRRGRTPR</sequence>
<name>A0A2V4L2F0_AQUAC</name>
<comment type="caution">
    <text evidence="2">The sequence shown here is derived from an EMBL/GenBank/DDBJ whole genome shotgun (WGS) entry which is preliminary data.</text>
</comment>
<keyword evidence="1" id="KW-0472">Membrane</keyword>
<proteinExistence type="predicted"/>
<evidence type="ECO:0000256" key="1">
    <source>
        <dbReference type="SAM" id="Phobius"/>
    </source>
</evidence>
<dbReference type="EMBL" id="QJRX01000005">
    <property type="protein sequence ID" value="PYC24694.1"/>
    <property type="molecule type" value="Genomic_DNA"/>
</dbReference>
<keyword evidence="1" id="KW-1133">Transmembrane helix</keyword>
<dbReference type="Proteomes" id="UP000248146">
    <property type="component" value="Unassembled WGS sequence"/>
</dbReference>
<feature type="transmembrane region" description="Helical" evidence="1">
    <location>
        <begin position="49"/>
        <end position="68"/>
    </location>
</feature>
<evidence type="ECO:0008006" key="4">
    <source>
        <dbReference type="Google" id="ProtNLM"/>
    </source>
</evidence>
<keyword evidence="1" id="KW-0812">Transmembrane</keyword>